<gene>
    <name evidence="1" type="ORF">H9751_09100</name>
</gene>
<accession>A0A9D2QFU4</accession>
<organism evidence="1 2">
    <name type="scientific">Candidatus Corynebacterium faecigallinarum</name>
    <dbReference type="NCBI Taxonomy" id="2838528"/>
    <lineage>
        <taxon>Bacteria</taxon>
        <taxon>Bacillati</taxon>
        <taxon>Actinomycetota</taxon>
        <taxon>Actinomycetes</taxon>
        <taxon>Mycobacteriales</taxon>
        <taxon>Corynebacteriaceae</taxon>
        <taxon>Corynebacterium</taxon>
    </lineage>
</organism>
<name>A0A9D2QFU4_9CORY</name>
<dbReference type="EMBL" id="DWVP01000022">
    <property type="protein sequence ID" value="HJC85686.1"/>
    <property type="molecule type" value="Genomic_DNA"/>
</dbReference>
<comment type="caution">
    <text evidence="1">The sequence shown here is derived from an EMBL/GenBank/DDBJ whole genome shotgun (WGS) entry which is preliminary data.</text>
</comment>
<reference evidence="1" key="2">
    <citation type="submission" date="2021-04" db="EMBL/GenBank/DDBJ databases">
        <authorList>
            <person name="Gilroy R."/>
        </authorList>
    </citation>
    <scope>NUCLEOTIDE SEQUENCE</scope>
    <source>
        <strain evidence="1">ChiHjej13B12-4958</strain>
    </source>
</reference>
<dbReference type="AlphaFoldDB" id="A0A9D2QFU4"/>
<evidence type="ECO:0000313" key="2">
    <source>
        <dbReference type="Proteomes" id="UP000823858"/>
    </source>
</evidence>
<dbReference type="Gene3D" id="3.30.559.10">
    <property type="entry name" value="Chloramphenicol acetyltransferase-like domain"/>
    <property type="match status" value="1"/>
</dbReference>
<proteinExistence type="predicted"/>
<dbReference type="SUPFAM" id="SSF52777">
    <property type="entry name" value="CoA-dependent acyltransferases"/>
    <property type="match status" value="1"/>
</dbReference>
<sequence length="462" mass="46682">MPDSIHTSPAPASAAVWGTVDTATDIPDTLLCHVVTTMMATHGALRAVLTDGEDGAAGTATVTIPGEPAVGASDLIAEDRTGPGVLAAELSPSDGLVWRISRLSPTRLLVCVHRGVVDSASWATVINDVRTLLDGGTLPPAGSWTDAAATALAAPVAAPIHGGGPATYKTFDVSDAEALLELLPAQLGTGVEEILAAAVLLARAAAGQPLDSVALRSRRPAGTGASTADTLRRTVGRLDQQFTAAVPHPHAVASDLLTGAPVVRQTVTDTAALLDATVTASGTATGTATGASEGAEVPGATVEVSTAKISVTGPVRPVDGVAHVILGTQALARISVVDERGGADGVLLWRWLEQALISLSALARLIDAGADATPDNPVPARSRNLFGADPAAGLAASERPERTVDLRNLPEVNGFEVARRLTDNHPGGTTLVLLAGVTDPKATGGRSGRVGSGVTARLITER</sequence>
<dbReference type="Proteomes" id="UP000823858">
    <property type="component" value="Unassembled WGS sequence"/>
</dbReference>
<protein>
    <submittedName>
        <fullName evidence="1">Uncharacterized protein</fullName>
    </submittedName>
</protein>
<reference evidence="1" key="1">
    <citation type="journal article" date="2021" name="PeerJ">
        <title>Extensive microbial diversity within the chicken gut microbiome revealed by metagenomics and culture.</title>
        <authorList>
            <person name="Gilroy R."/>
            <person name="Ravi A."/>
            <person name="Getino M."/>
            <person name="Pursley I."/>
            <person name="Horton D.L."/>
            <person name="Alikhan N.F."/>
            <person name="Baker D."/>
            <person name="Gharbi K."/>
            <person name="Hall N."/>
            <person name="Watson M."/>
            <person name="Adriaenssens E.M."/>
            <person name="Foster-Nyarko E."/>
            <person name="Jarju S."/>
            <person name="Secka A."/>
            <person name="Antonio M."/>
            <person name="Oren A."/>
            <person name="Chaudhuri R.R."/>
            <person name="La Ragione R."/>
            <person name="Hildebrand F."/>
            <person name="Pallen M.J."/>
        </authorList>
    </citation>
    <scope>NUCLEOTIDE SEQUENCE</scope>
    <source>
        <strain evidence="1">ChiHjej13B12-4958</strain>
    </source>
</reference>
<dbReference type="InterPro" id="IPR023213">
    <property type="entry name" value="CAT-like_dom_sf"/>
</dbReference>
<evidence type="ECO:0000313" key="1">
    <source>
        <dbReference type="EMBL" id="HJC85686.1"/>
    </source>
</evidence>